<dbReference type="GO" id="GO:0023051">
    <property type="term" value="P:regulation of signaling"/>
    <property type="evidence" value="ECO:0007669"/>
    <property type="project" value="InterPro"/>
</dbReference>
<dbReference type="PANTHER" id="PTHR23007:SF11">
    <property type="entry name" value="E3 UBIQUITIN-PROTEIN LIGASE CBL"/>
    <property type="match status" value="1"/>
</dbReference>
<dbReference type="GO" id="GO:0007166">
    <property type="term" value="P:cell surface receptor signaling pathway"/>
    <property type="evidence" value="ECO:0007669"/>
    <property type="project" value="InterPro"/>
</dbReference>
<feature type="domain" description="Cbl-PTB" evidence="2">
    <location>
        <begin position="1"/>
        <end position="131"/>
    </location>
</feature>
<dbReference type="GO" id="GO:0005509">
    <property type="term" value="F:calcium ion binding"/>
    <property type="evidence" value="ECO:0007669"/>
    <property type="project" value="UniProtKB-UniRule"/>
</dbReference>
<keyword evidence="1" id="KW-0808">Transferase</keyword>
<evidence type="ECO:0000313" key="3">
    <source>
        <dbReference type="Proteomes" id="UP000050791"/>
    </source>
</evidence>
<dbReference type="GO" id="GO:0045121">
    <property type="term" value="C:membrane raft"/>
    <property type="evidence" value="ECO:0007669"/>
    <property type="project" value="TreeGrafter"/>
</dbReference>
<dbReference type="InterPro" id="IPR024159">
    <property type="entry name" value="Cbl_PTB"/>
</dbReference>
<keyword evidence="1" id="KW-0833">Ubl conjugation pathway</keyword>
<dbReference type="GO" id="GO:0005886">
    <property type="term" value="C:plasma membrane"/>
    <property type="evidence" value="ECO:0007669"/>
    <property type="project" value="TreeGrafter"/>
</dbReference>
<evidence type="ECO:0000256" key="1">
    <source>
        <dbReference type="RuleBase" id="RU367001"/>
    </source>
</evidence>
<keyword evidence="1" id="KW-0863">Zinc-finger</keyword>
<comment type="domain">
    <text evidence="1">The N-terminus is composed of the phosphotyrosine binding (PTB) domain, a short linker region and the RING-type zinc finger. The PTB domain, which is also called TKB (tyrosine kinase binding) domain, is composed of three different subdomains: a four-helix bundle (4H), a calcium-binding EF hand and a divergent SH2 domain.</text>
</comment>
<accession>A0AA85AXY4</accession>
<sequence length="131" mass="15492">MIDRKCVNFCYKYLDKVVRLCQQPKLSLKASPPYILDTIPDIYEKLQRIIANYEENYDALSEIEYFQIYISTLIEKSKQTISLFKNSKEKIFDINSDARFRLIKLSLVYSHLLNDLEALFHMILSTLRVSV</sequence>
<dbReference type="GO" id="GO:0030971">
    <property type="term" value="F:receptor tyrosine kinase binding"/>
    <property type="evidence" value="ECO:0007669"/>
    <property type="project" value="TreeGrafter"/>
</dbReference>
<evidence type="ECO:0000259" key="2">
    <source>
        <dbReference type="PROSITE" id="PS51506"/>
    </source>
</evidence>
<comment type="function">
    <text evidence="1">E3 ubiquitin-protein ligase which accepts ubiquitin from specific E2 ubiquitin-conjugating enzymes, and transfers it to substrates, generally promoting their degradation by the proteasome.</text>
</comment>
<dbReference type="Gene3D" id="1.20.930.20">
    <property type="entry name" value="Adaptor protein Cbl, N-terminal domain"/>
    <property type="match status" value="1"/>
</dbReference>
<dbReference type="WBParaSite" id="SMTH1_18080.1">
    <property type="protein sequence ID" value="SMTH1_18080.1"/>
    <property type="gene ID" value="SMTH1_18080"/>
</dbReference>
<dbReference type="InterPro" id="IPR003153">
    <property type="entry name" value="Adaptor_Cbl_N_hlx"/>
</dbReference>
<dbReference type="GO" id="GO:0061630">
    <property type="term" value="F:ubiquitin protein ligase activity"/>
    <property type="evidence" value="ECO:0007669"/>
    <property type="project" value="UniProtKB-EC"/>
</dbReference>
<comment type="catalytic activity">
    <reaction evidence="1">
        <text>S-ubiquitinyl-[E2 ubiquitin-conjugating enzyme]-L-cysteine + [acceptor protein]-L-lysine = [E2 ubiquitin-conjugating enzyme]-L-cysteine + N(6)-ubiquitinyl-[acceptor protein]-L-lysine.</text>
        <dbReference type="EC" id="2.3.2.27"/>
    </reaction>
</comment>
<protein>
    <recommendedName>
        <fullName evidence="1">E3 ubiquitin-protein ligase CBL</fullName>
        <ecNumber evidence="1">2.3.2.27</ecNumber>
    </recommendedName>
</protein>
<dbReference type="GO" id="GO:0008270">
    <property type="term" value="F:zinc ion binding"/>
    <property type="evidence" value="ECO:0007669"/>
    <property type="project" value="UniProtKB-KW"/>
</dbReference>
<comment type="pathway">
    <text evidence="1">Protein modification; protein ubiquitination.</text>
</comment>
<proteinExistence type="predicted"/>
<dbReference type="Pfam" id="PF02262">
    <property type="entry name" value="Cbl_N"/>
    <property type="match status" value="1"/>
</dbReference>
<dbReference type="SUPFAM" id="SSF47668">
    <property type="entry name" value="N-terminal domain of cbl (N-cbl)"/>
    <property type="match status" value="1"/>
</dbReference>
<dbReference type="EC" id="2.3.2.27" evidence="1"/>
<keyword evidence="1" id="KW-0106">Calcium</keyword>
<dbReference type="PANTHER" id="PTHR23007">
    <property type="entry name" value="CBL"/>
    <property type="match status" value="1"/>
</dbReference>
<keyword evidence="1" id="KW-0479">Metal-binding</keyword>
<dbReference type="GO" id="GO:0017124">
    <property type="term" value="F:SH3 domain binding"/>
    <property type="evidence" value="ECO:0007669"/>
    <property type="project" value="TreeGrafter"/>
</dbReference>
<name>A0AA85AXY4_9TREM</name>
<dbReference type="AlphaFoldDB" id="A0AA85AXY4"/>
<dbReference type="Proteomes" id="UP000050791">
    <property type="component" value="Unassembled WGS sequence"/>
</dbReference>
<reference evidence="4" key="1">
    <citation type="submission" date="2023-11" db="UniProtKB">
        <authorList>
            <consortium name="WormBaseParasite"/>
        </authorList>
    </citation>
    <scope>IDENTIFICATION</scope>
</reference>
<dbReference type="GO" id="GO:0001784">
    <property type="term" value="F:phosphotyrosine residue binding"/>
    <property type="evidence" value="ECO:0007669"/>
    <property type="project" value="UniProtKB-UniRule"/>
</dbReference>
<dbReference type="PROSITE" id="PS51506">
    <property type="entry name" value="CBL_PTB"/>
    <property type="match status" value="1"/>
</dbReference>
<dbReference type="InterPro" id="IPR036537">
    <property type="entry name" value="Adaptor_Cbl_N_dom_sf"/>
</dbReference>
<dbReference type="InterPro" id="IPR024162">
    <property type="entry name" value="Adaptor_Cbl"/>
</dbReference>
<organism evidence="3 4">
    <name type="scientific">Schistosoma mattheei</name>
    <dbReference type="NCBI Taxonomy" id="31246"/>
    <lineage>
        <taxon>Eukaryota</taxon>
        <taxon>Metazoa</taxon>
        <taxon>Spiralia</taxon>
        <taxon>Lophotrochozoa</taxon>
        <taxon>Platyhelminthes</taxon>
        <taxon>Trematoda</taxon>
        <taxon>Digenea</taxon>
        <taxon>Strigeidida</taxon>
        <taxon>Schistosomatoidea</taxon>
        <taxon>Schistosomatidae</taxon>
        <taxon>Schistosoma</taxon>
    </lineage>
</organism>
<keyword evidence="1" id="KW-0862">Zinc</keyword>
<evidence type="ECO:0000313" key="4">
    <source>
        <dbReference type="WBParaSite" id="SMTH1_18080.1"/>
    </source>
</evidence>